<comment type="caution">
    <text evidence="4">The sequence shown here is derived from an EMBL/GenBank/DDBJ whole genome shotgun (WGS) entry which is preliminary data.</text>
</comment>
<dbReference type="GO" id="GO:0005739">
    <property type="term" value="C:mitochondrion"/>
    <property type="evidence" value="ECO:0007669"/>
    <property type="project" value="TreeGrafter"/>
</dbReference>
<evidence type="ECO:0000256" key="1">
    <source>
        <dbReference type="ARBA" id="ARBA00023002"/>
    </source>
</evidence>
<keyword evidence="1" id="KW-0560">Oxidoreductase</keyword>
<organism evidence="4 5">
    <name type="scientific">Trifolium medium</name>
    <dbReference type="NCBI Taxonomy" id="97028"/>
    <lineage>
        <taxon>Eukaryota</taxon>
        <taxon>Viridiplantae</taxon>
        <taxon>Streptophyta</taxon>
        <taxon>Embryophyta</taxon>
        <taxon>Tracheophyta</taxon>
        <taxon>Spermatophyta</taxon>
        <taxon>Magnoliopsida</taxon>
        <taxon>eudicotyledons</taxon>
        <taxon>Gunneridae</taxon>
        <taxon>Pentapetalae</taxon>
        <taxon>rosids</taxon>
        <taxon>fabids</taxon>
        <taxon>Fabales</taxon>
        <taxon>Fabaceae</taxon>
        <taxon>Papilionoideae</taxon>
        <taxon>50 kb inversion clade</taxon>
        <taxon>NPAAA clade</taxon>
        <taxon>Hologalegina</taxon>
        <taxon>IRL clade</taxon>
        <taxon>Trifolieae</taxon>
        <taxon>Trifolium</taxon>
    </lineage>
</organism>
<dbReference type="InterPro" id="IPR006096">
    <property type="entry name" value="Glu/Leu/Phe/Val/Trp_DH_C"/>
</dbReference>
<evidence type="ECO:0000259" key="3">
    <source>
        <dbReference type="Pfam" id="PF00208"/>
    </source>
</evidence>
<feature type="domain" description="Glutamate/phenylalanine/leucine/valine/L-tryptophan dehydrogenase C-terminal" evidence="3">
    <location>
        <begin position="1"/>
        <end position="83"/>
    </location>
</feature>
<dbReference type="AlphaFoldDB" id="A0A392REN0"/>
<sequence>GFGNVGSWAAQLIDEKGGKIVAVSDITGAIKNNKGLDIPSLLKHTKEHKGVKGFNGGDSFDPNSILLEDCDVLIPAALGGVIN</sequence>
<name>A0A392REN0_9FABA</name>
<dbReference type="GO" id="GO:0006538">
    <property type="term" value="P:L-glutamate catabolic process"/>
    <property type="evidence" value="ECO:0007669"/>
    <property type="project" value="TreeGrafter"/>
</dbReference>
<dbReference type="EMBL" id="LXQA010211773">
    <property type="protein sequence ID" value="MCI34230.1"/>
    <property type="molecule type" value="Genomic_DNA"/>
</dbReference>
<dbReference type="Gene3D" id="3.40.50.720">
    <property type="entry name" value="NAD(P)-binding Rossmann-like Domain"/>
    <property type="match status" value="1"/>
</dbReference>
<dbReference type="GO" id="GO:0004352">
    <property type="term" value="F:glutamate dehydrogenase (NAD+) activity"/>
    <property type="evidence" value="ECO:0007669"/>
    <property type="project" value="TreeGrafter"/>
</dbReference>
<feature type="non-terminal residue" evidence="4">
    <location>
        <position position="1"/>
    </location>
</feature>
<dbReference type="Proteomes" id="UP000265520">
    <property type="component" value="Unassembled WGS sequence"/>
</dbReference>
<dbReference type="SUPFAM" id="SSF51735">
    <property type="entry name" value="NAD(P)-binding Rossmann-fold domains"/>
    <property type="match status" value="1"/>
</dbReference>
<accession>A0A392REN0</accession>
<evidence type="ECO:0000313" key="4">
    <source>
        <dbReference type="EMBL" id="MCI34230.1"/>
    </source>
</evidence>
<keyword evidence="5" id="KW-1185">Reference proteome</keyword>
<keyword evidence="2" id="KW-0520">NAD</keyword>
<feature type="non-terminal residue" evidence="4">
    <location>
        <position position="83"/>
    </location>
</feature>
<dbReference type="PANTHER" id="PTHR11606:SF29">
    <property type="entry name" value="GLUTAMATE DEHYDROGENASE 3-RELATED"/>
    <property type="match status" value="1"/>
</dbReference>
<dbReference type="PANTHER" id="PTHR11606">
    <property type="entry name" value="GLUTAMATE DEHYDROGENASE"/>
    <property type="match status" value="1"/>
</dbReference>
<proteinExistence type="predicted"/>
<protein>
    <submittedName>
        <fullName evidence="4">Glutamate dehydrogenase 1 isoform 1</fullName>
    </submittedName>
</protein>
<evidence type="ECO:0000313" key="5">
    <source>
        <dbReference type="Proteomes" id="UP000265520"/>
    </source>
</evidence>
<dbReference type="Pfam" id="PF00208">
    <property type="entry name" value="ELFV_dehydrog"/>
    <property type="match status" value="1"/>
</dbReference>
<evidence type="ECO:0000256" key="2">
    <source>
        <dbReference type="ARBA" id="ARBA00023027"/>
    </source>
</evidence>
<dbReference type="InterPro" id="IPR036291">
    <property type="entry name" value="NAD(P)-bd_dom_sf"/>
</dbReference>
<reference evidence="4 5" key="1">
    <citation type="journal article" date="2018" name="Front. Plant Sci.">
        <title>Red Clover (Trifolium pratense) and Zigzag Clover (T. medium) - A Picture of Genomic Similarities and Differences.</title>
        <authorList>
            <person name="Dluhosova J."/>
            <person name="Istvanek J."/>
            <person name="Nedelnik J."/>
            <person name="Repkova J."/>
        </authorList>
    </citation>
    <scope>NUCLEOTIDE SEQUENCE [LARGE SCALE GENOMIC DNA]</scope>
    <source>
        <strain evidence="5">cv. 10/8</strain>
        <tissue evidence="4">Leaf</tissue>
    </source>
</reference>